<name>A0A1Y2LX48_EPING</name>
<keyword evidence="9" id="KW-1185">Reference proteome</keyword>
<protein>
    <recommendedName>
        <fullName evidence="7">Rhodopsin domain-containing protein</fullName>
    </recommendedName>
</protein>
<gene>
    <name evidence="8" type="ORF">B5807_07247</name>
</gene>
<evidence type="ECO:0000256" key="2">
    <source>
        <dbReference type="ARBA" id="ARBA00022692"/>
    </source>
</evidence>
<comment type="similarity">
    <text evidence="5">Belongs to the SAT4 family.</text>
</comment>
<keyword evidence="3 6" id="KW-1133">Transmembrane helix</keyword>
<dbReference type="EMBL" id="KZ107848">
    <property type="protein sequence ID" value="OSS47548.1"/>
    <property type="molecule type" value="Genomic_DNA"/>
</dbReference>
<dbReference type="InterPro" id="IPR052337">
    <property type="entry name" value="SAT4-like"/>
</dbReference>
<dbReference type="Proteomes" id="UP000193240">
    <property type="component" value="Unassembled WGS sequence"/>
</dbReference>
<dbReference type="STRING" id="105696.A0A1Y2LX48"/>
<feature type="transmembrane region" description="Helical" evidence="6">
    <location>
        <begin position="128"/>
        <end position="149"/>
    </location>
</feature>
<reference evidence="8 9" key="1">
    <citation type="journal article" date="2017" name="Genome Announc.">
        <title>Genome sequence of the saprophytic ascomycete Epicoccum nigrum ICMP 19927 strain isolated from New Zealand.</title>
        <authorList>
            <person name="Fokin M."/>
            <person name="Fleetwood D."/>
            <person name="Weir B.S."/>
            <person name="Villas-Boas S.G."/>
        </authorList>
    </citation>
    <scope>NUCLEOTIDE SEQUENCE [LARGE SCALE GENOMIC DNA]</scope>
    <source>
        <strain evidence="8 9">ICMP 19927</strain>
    </source>
</reference>
<feature type="domain" description="Rhodopsin" evidence="7">
    <location>
        <begin position="26"/>
        <end position="285"/>
    </location>
</feature>
<feature type="transmembrane region" description="Helical" evidence="6">
    <location>
        <begin position="95"/>
        <end position="116"/>
    </location>
</feature>
<feature type="transmembrane region" description="Helical" evidence="6">
    <location>
        <begin position="6"/>
        <end position="26"/>
    </location>
</feature>
<feature type="transmembrane region" description="Helical" evidence="6">
    <location>
        <begin position="33"/>
        <end position="53"/>
    </location>
</feature>
<evidence type="ECO:0000256" key="6">
    <source>
        <dbReference type="SAM" id="Phobius"/>
    </source>
</evidence>
<feature type="transmembrane region" description="Helical" evidence="6">
    <location>
        <begin position="184"/>
        <end position="208"/>
    </location>
</feature>
<organism evidence="8 9">
    <name type="scientific">Epicoccum nigrum</name>
    <name type="common">Soil fungus</name>
    <name type="synonym">Epicoccum purpurascens</name>
    <dbReference type="NCBI Taxonomy" id="105696"/>
    <lineage>
        <taxon>Eukaryota</taxon>
        <taxon>Fungi</taxon>
        <taxon>Dikarya</taxon>
        <taxon>Ascomycota</taxon>
        <taxon>Pezizomycotina</taxon>
        <taxon>Dothideomycetes</taxon>
        <taxon>Pleosporomycetidae</taxon>
        <taxon>Pleosporales</taxon>
        <taxon>Pleosporineae</taxon>
        <taxon>Didymellaceae</taxon>
        <taxon>Epicoccum</taxon>
    </lineage>
</organism>
<evidence type="ECO:0000256" key="1">
    <source>
        <dbReference type="ARBA" id="ARBA00004141"/>
    </source>
</evidence>
<keyword evidence="2 6" id="KW-0812">Transmembrane</keyword>
<evidence type="ECO:0000256" key="5">
    <source>
        <dbReference type="ARBA" id="ARBA00038359"/>
    </source>
</evidence>
<evidence type="ECO:0000259" key="7">
    <source>
        <dbReference type="Pfam" id="PF20684"/>
    </source>
</evidence>
<dbReference type="AlphaFoldDB" id="A0A1Y2LX48"/>
<sequence>MYLRPGFIVVIVGCVLTGLSTVIMMLRYYCRYFLVGTLTATDHLMFTALVFTWGNLVVNYYQDETSSQTRPSFYRIPEKRPLMAPLVRGVMITWWMYRIVYVAALCFVKLSILYFFKTIASHRTLRHVVNVTIGFVIVYSIGAIIAGIWQCRTPSDAWNVEAYFAQFDEVPNPNAPHVQCYDPVILFTATAALNLFSDLVILLIPIPTLLSLSVPLRQRLALIGVFSIGLLAIIASSIRMRVMALWAESPFNSAIYGNDLLMWGQVEINSGIISASIPFLRLLFKGKERAARVASGRKVAEIASPRAGRKPEIEPLELDTIALFPKHEERKDTEKQWKPFITVPANLGDRTWGSNGTTLPTSPKTMA</sequence>
<evidence type="ECO:0000313" key="8">
    <source>
        <dbReference type="EMBL" id="OSS47548.1"/>
    </source>
</evidence>
<accession>A0A1Y2LX48</accession>
<evidence type="ECO:0000256" key="3">
    <source>
        <dbReference type="ARBA" id="ARBA00022989"/>
    </source>
</evidence>
<dbReference type="InterPro" id="IPR049326">
    <property type="entry name" value="Rhodopsin_dom_fungi"/>
</dbReference>
<evidence type="ECO:0000256" key="4">
    <source>
        <dbReference type="ARBA" id="ARBA00023136"/>
    </source>
</evidence>
<proteinExistence type="inferred from homology"/>
<dbReference type="PANTHER" id="PTHR33048:SF157">
    <property type="entry name" value="INTEGRAL MEMBRANE PROTEIN"/>
    <property type="match status" value="1"/>
</dbReference>
<keyword evidence="4 6" id="KW-0472">Membrane</keyword>
<feature type="transmembrane region" description="Helical" evidence="6">
    <location>
        <begin position="260"/>
        <end position="284"/>
    </location>
</feature>
<feature type="transmembrane region" description="Helical" evidence="6">
    <location>
        <begin position="220"/>
        <end position="240"/>
    </location>
</feature>
<comment type="subcellular location">
    <subcellularLocation>
        <location evidence="1">Membrane</location>
        <topology evidence="1">Multi-pass membrane protein</topology>
    </subcellularLocation>
</comment>
<dbReference type="Pfam" id="PF20684">
    <property type="entry name" value="Fung_rhodopsin"/>
    <property type="match status" value="1"/>
</dbReference>
<dbReference type="OMA" id="DVEMWPL"/>
<dbReference type="GO" id="GO:0016020">
    <property type="term" value="C:membrane"/>
    <property type="evidence" value="ECO:0007669"/>
    <property type="project" value="UniProtKB-SubCell"/>
</dbReference>
<dbReference type="InParanoid" id="A0A1Y2LX48"/>
<evidence type="ECO:0000313" key="9">
    <source>
        <dbReference type="Proteomes" id="UP000193240"/>
    </source>
</evidence>
<dbReference type="PANTHER" id="PTHR33048">
    <property type="entry name" value="PTH11-LIKE INTEGRAL MEMBRANE PROTEIN (AFU_ORTHOLOGUE AFUA_5G11245)"/>
    <property type="match status" value="1"/>
</dbReference>